<evidence type="ECO:0000256" key="7">
    <source>
        <dbReference type="ARBA" id="ARBA00022741"/>
    </source>
</evidence>
<sequence length="157" mass="17624">MRKVVTKSLEETHAVAKEFLVWLNTTHKETTPVLALYGDLGAGKTAFVQGLAKAIGIKERITSPTFVLMKNYAICCGFDSSWSELVHIDAYRFETADDLKALNWEKVIMPADKIVALEWPERVATALPMDTTIPLYFRFIDETTREIELPDSVASSL</sequence>
<comment type="subcellular location">
    <subcellularLocation>
        <location evidence="1">Cytoplasm</location>
    </subcellularLocation>
</comment>
<evidence type="ECO:0000256" key="5">
    <source>
        <dbReference type="ARBA" id="ARBA00022694"/>
    </source>
</evidence>
<dbReference type="EMBL" id="PCYI01000025">
    <property type="protein sequence ID" value="PIR44638.1"/>
    <property type="molecule type" value="Genomic_DNA"/>
</dbReference>
<proteinExistence type="inferred from homology"/>
<evidence type="ECO:0000256" key="8">
    <source>
        <dbReference type="ARBA" id="ARBA00022840"/>
    </source>
</evidence>
<gene>
    <name evidence="11" type="ORF">COV10_04000</name>
</gene>
<evidence type="ECO:0000256" key="9">
    <source>
        <dbReference type="ARBA" id="ARBA00022842"/>
    </source>
</evidence>
<organism evidence="11 12">
    <name type="scientific">Candidatus Vogelbacteria bacterium CG10_big_fil_rev_8_21_14_0_10_51_16</name>
    <dbReference type="NCBI Taxonomy" id="1975045"/>
    <lineage>
        <taxon>Bacteria</taxon>
        <taxon>Candidatus Vogeliibacteriota</taxon>
    </lineage>
</organism>
<keyword evidence="8" id="KW-0067">ATP-binding</keyword>
<dbReference type="PANTHER" id="PTHR33540">
    <property type="entry name" value="TRNA THREONYLCARBAMOYLADENOSINE BIOSYNTHESIS PROTEIN TSAE"/>
    <property type="match status" value="1"/>
</dbReference>
<evidence type="ECO:0000256" key="6">
    <source>
        <dbReference type="ARBA" id="ARBA00022723"/>
    </source>
</evidence>
<dbReference type="PANTHER" id="PTHR33540:SF2">
    <property type="entry name" value="TRNA THREONYLCARBAMOYLADENOSINE BIOSYNTHESIS PROTEIN TSAE"/>
    <property type="match status" value="1"/>
</dbReference>
<evidence type="ECO:0000256" key="10">
    <source>
        <dbReference type="ARBA" id="ARBA00032441"/>
    </source>
</evidence>
<keyword evidence="4" id="KW-0963">Cytoplasm</keyword>
<evidence type="ECO:0000313" key="11">
    <source>
        <dbReference type="EMBL" id="PIR44638.1"/>
    </source>
</evidence>
<dbReference type="GO" id="GO:0002949">
    <property type="term" value="P:tRNA threonylcarbamoyladenosine modification"/>
    <property type="evidence" value="ECO:0007669"/>
    <property type="project" value="InterPro"/>
</dbReference>
<accession>A0A2H0RDP1</accession>
<dbReference type="NCBIfam" id="TIGR00150">
    <property type="entry name" value="T6A_YjeE"/>
    <property type="match status" value="1"/>
</dbReference>
<evidence type="ECO:0000313" key="12">
    <source>
        <dbReference type="Proteomes" id="UP000228767"/>
    </source>
</evidence>
<name>A0A2H0RDP1_9BACT</name>
<comment type="similarity">
    <text evidence="2">Belongs to the TsaE family.</text>
</comment>
<dbReference type="Gene3D" id="3.40.50.300">
    <property type="entry name" value="P-loop containing nucleotide triphosphate hydrolases"/>
    <property type="match status" value="1"/>
</dbReference>
<keyword evidence="6" id="KW-0479">Metal-binding</keyword>
<evidence type="ECO:0000256" key="3">
    <source>
        <dbReference type="ARBA" id="ARBA00019010"/>
    </source>
</evidence>
<keyword evidence="7" id="KW-0547">Nucleotide-binding</keyword>
<dbReference type="GO" id="GO:0005737">
    <property type="term" value="C:cytoplasm"/>
    <property type="evidence" value="ECO:0007669"/>
    <property type="project" value="UniProtKB-SubCell"/>
</dbReference>
<keyword evidence="9" id="KW-0460">Magnesium</keyword>
<dbReference type="GO" id="GO:0005524">
    <property type="term" value="F:ATP binding"/>
    <property type="evidence" value="ECO:0007669"/>
    <property type="project" value="UniProtKB-KW"/>
</dbReference>
<dbReference type="GO" id="GO:0016740">
    <property type="term" value="F:transferase activity"/>
    <property type="evidence" value="ECO:0007669"/>
    <property type="project" value="UniProtKB-KW"/>
</dbReference>
<evidence type="ECO:0000256" key="4">
    <source>
        <dbReference type="ARBA" id="ARBA00022490"/>
    </source>
</evidence>
<dbReference type="AlphaFoldDB" id="A0A2H0RDP1"/>
<comment type="caution">
    <text evidence="11">The sequence shown here is derived from an EMBL/GenBank/DDBJ whole genome shotgun (WGS) entry which is preliminary data.</text>
</comment>
<dbReference type="InterPro" id="IPR003442">
    <property type="entry name" value="T6A_TsaE"/>
</dbReference>
<dbReference type="Proteomes" id="UP000228767">
    <property type="component" value="Unassembled WGS sequence"/>
</dbReference>
<keyword evidence="11" id="KW-0808">Transferase</keyword>
<dbReference type="InterPro" id="IPR027417">
    <property type="entry name" value="P-loop_NTPase"/>
</dbReference>
<dbReference type="GO" id="GO:0046872">
    <property type="term" value="F:metal ion binding"/>
    <property type="evidence" value="ECO:0007669"/>
    <property type="project" value="UniProtKB-KW"/>
</dbReference>
<dbReference type="Pfam" id="PF02367">
    <property type="entry name" value="TsaE"/>
    <property type="match status" value="1"/>
</dbReference>
<keyword evidence="5" id="KW-0819">tRNA processing</keyword>
<protein>
    <recommendedName>
        <fullName evidence="3">tRNA threonylcarbamoyladenosine biosynthesis protein TsaE</fullName>
    </recommendedName>
    <alternativeName>
        <fullName evidence="10">t(6)A37 threonylcarbamoyladenosine biosynthesis protein TsaE</fullName>
    </alternativeName>
</protein>
<dbReference type="SUPFAM" id="SSF52540">
    <property type="entry name" value="P-loop containing nucleoside triphosphate hydrolases"/>
    <property type="match status" value="1"/>
</dbReference>
<evidence type="ECO:0000256" key="1">
    <source>
        <dbReference type="ARBA" id="ARBA00004496"/>
    </source>
</evidence>
<evidence type="ECO:0000256" key="2">
    <source>
        <dbReference type="ARBA" id="ARBA00007599"/>
    </source>
</evidence>
<reference evidence="11 12" key="1">
    <citation type="submission" date="2017-09" db="EMBL/GenBank/DDBJ databases">
        <title>Depth-based differentiation of microbial function through sediment-hosted aquifers and enrichment of novel symbionts in the deep terrestrial subsurface.</title>
        <authorList>
            <person name="Probst A.J."/>
            <person name="Ladd B."/>
            <person name="Jarett J.K."/>
            <person name="Geller-Mcgrath D.E."/>
            <person name="Sieber C.M."/>
            <person name="Emerson J.B."/>
            <person name="Anantharaman K."/>
            <person name="Thomas B.C."/>
            <person name="Malmstrom R."/>
            <person name="Stieglmeier M."/>
            <person name="Klingl A."/>
            <person name="Woyke T."/>
            <person name="Ryan C.M."/>
            <person name="Banfield J.F."/>
        </authorList>
    </citation>
    <scope>NUCLEOTIDE SEQUENCE [LARGE SCALE GENOMIC DNA]</scope>
    <source>
        <strain evidence="11">CG10_big_fil_rev_8_21_14_0_10_51_16</strain>
    </source>
</reference>